<evidence type="ECO:0000313" key="3">
    <source>
        <dbReference type="Proteomes" id="UP001433071"/>
    </source>
</evidence>
<accession>A0ABV1Z0X1</accession>
<dbReference type="InterPro" id="IPR029046">
    <property type="entry name" value="LolA/LolB/LppX"/>
</dbReference>
<dbReference type="SUPFAM" id="SSF89392">
    <property type="entry name" value="Prokaryotic lipoproteins and lipoprotein localization factors"/>
    <property type="match status" value="1"/>
</dbReference>
<proteinExistence type="predicted"/>
<name>A0ABV1Z0X1_9HYPH</name>
<dbReference type="Pfam" id="PF09865">
    <property type="entry name" value="DUF2092"/>
    <property type="match status" value="1"/>
</dbReference>
<dbReference type="PROSITE" id="PS51257">
    <property type="entry name" value="PROKAR_LIPOPROTEIN"/>
    <property type="match status" value="1"/>
</dbReference>
<dbReference type="InterPro" id="IPR019207">
    <property type="entry name" value="DUF2092"/>
</dbReference>
<sequence length="271" mass="29216">MLSRILISGSGRETPHRAFGWAAATVLLTLSCSQAWSDNAVEPDADTMLRAMTTSLATLKSFSFDYDVDNEIVNNTGQKIQFSASGSATIARPGKLFITRKGPYADAEITFDGKAVSVYGKALNVYAQIASPGPTIDEAVEEVRMATGLDAAGADLLSADPYAALTSDVREGSIIGEAYVAGIKCDHLAFRGDAVDWQIWIEQGERRLPMKYVITTKWVTGAPQYTVRFANWNVAPEVDAKMFQFTPPDGAKKIDSIVADATGDMSVEDVQ</sequence>
<reference evidence="2 3" key="1">
    <citation type="journal article" date="2024" name="Proc. Natl. Acad. Sci. U.S.A.">
        <title>The evolutionary genomics of adaptation to stress in wild rhizobium bacteria.</title>
        <authorList>
            <person name="Kehlet-Delgado H."/>
            <person name="Montoya A.P."/>
            <person name="Jensen K.T."/>
            <person name="Wendlandt C.E."/>
            <person name="Dexheimer C."/>
            <person name="Roberts M."/>
            <person name="Torres Martinez L."/>
            <person name="Friesen M.L."/>
            <person name="Griffitts J.S."/>
            <person name="Porter S.S."/>
        </authorList>
    </citation>
    <scope>NUCLEOTIDE SEQUENCE [LARGE SCALE GENOMIC DNA]</scope>
    <source>
        <strain evidence="2 3">M0641</strain>
    </source>
</reference>
<dbReference type="PIRSF" id="PIRSF012443">
    <property type="entry name" value="UCP012443"/>
    <property type="match status" value="1"/>
</dbReference>
<comment type="caution">
    <text evidence="2">The sequence shown here is derived from an EMBL/GenBank/DDBJ whole genome shotgun (WGS) entry which is preliminary data.</text>
</comment>
<protein>
    <submittedName>
        <fullName evidence="2">DUF2092 domain-containing protein</fullName>
    </submittedName>
</protein>
<keyword evidence="3" id="KW-1185">Reference proteome</keyword>
<dbReference type="RefSeq" id="WP_352558943.1">
    <property type="nucleotide sequence ID" value="NZ_JAMYQB010000012.1"/>
</dbReference>
<evidence type="ECO:0000256" key="1">
    <source>
        <dbReference type="ARBA" id="ARBA00022729"/>
    </source>
</evidence>
<dbReference type="Gene3D" id="2.50.20.10">
    <property type="entry name" value="Lipoprotein localisation LolA/LolB/LppX"/>
    <property type="match status" value="1"/>
</dbReference>
<dbReference type="Proteomes" id="UP001433071">
    <property type="component" value="Unassembled WGS sequence"/>
</dbReference>
<dbReference type="EMBL" id="JAMYQB010000012">
    <property type="protein sequence ID" value="MER9405638.1"/>
    <property type="molecule type" value="Genomic_DNA"/>
</dbReference>
<gene>
    <name evidence="2" type="ORF">NKI36_16520</name>
</gene>
<evidence type="ECO:0000313" key="2">
    <source>
        <dbReference type="EMBL" id="MER9405638.1"/>
    </source>
</evidence>
<organism evidence="2 3">
    <name type="scientific">Mesorhizobium caraganae</name>
    <dbReference type="NCBI Taxonomy" id="483206"/>
    <lineage>
        <taxon>Bacteria</taxon>
        <taxon>Pseudomonadati</taxon>
        <taxon>Pseudomonadota</taxon>
        <taxon>Alphaproteobacteria</taxon>
        <taxon>Hyphomicrobiales</taxon>
        <taxon>Phyllobacteriaceae</taxon>
        <taxon>Mesorhizobium</taxon>
    </lineage>
</organism>
<keyword evidence="1" id="KW-0732">Signal</keyword>